<dbReference type="InterPro" id="IPR011335">
    <property type="entry name" value="Restrct_endonuc-II-like"/>
</dbReference>
<dbReference type="GO" id="GO:0003676">
    <property type="term" value="F:nucleic acid binding"/>
    <property type="evidence" value="ECO:0007669"/>
    <property type="project" value="InterPro"/>
</dbReference>
<evidence type="ECO:0000313" key="1">
    <source>
        <dbReference type="EMBL" id="ACK73652.1"/>
    </source>
</evidence>
<reference evidence="2" key="1">
    <citation type="journal article" date="2011" name="MBio">
        <title>Novel metabolic attributes of the genus Cyanothece, comprising a group of unicellular nitrogen-fixing Cyanobacteria.</title>
        <authorList>
            <person name="Bandyopadhyay A."/>
            <person name="Elvitigala T."/>
            <person name="Welsh E."/>
            <person name="Stockel J."/>
            <person name="Liberton M."/>
            <person name="Min H."/>
            <person name="Sherman L.A."/>
            <person name="Pakrasi H.B."/>
        </authorList>
    </citation>
    <scope>NUCLEOTIDE SEQUENCE [LARGE SCALE GENOMIC DNA]</scope>
    <source>
        <strain evidence="2">PCC 7424</strain>
    </source>
</reference>
<sequence length="138" mass="15717">MAAKDIYHDTVKRALEKDGWTITNDPLTLKIGRRSAMVDLGAEKLLAAEKEQEKIAVEIKSFLNPSPLNDLENAPGQFILYSKILSQNEPDRTLYLAVNRPVFNEIFSEEVGQLLLETTELRLIVFNSKTEEIIKWIT</sequence>
<dbReference type="InterPro" id="IPR011856">
    <property type="entry name" value="tRNA_endonuc-like_dom_sf"/>
</dbReference>
<dbReference type="eggNOG" id="ENOG5032NIY">
    <property type="taxonomic scope" value="Bacteria"/>
</dbReference>
<dbReference type="RefSeq" id="WP_015957228.1">
    <property type="nucleotide sequence ID" value="NC_011729.1"/>
</dbReference>
<protein>
    <submittedName>
        <fullName evidence="1">XisH protein</fullName>
    </submittedName>
</protein>
<name>B7KJH5_GLOC7</name>
<dbReference type="HOGENOM" id="CLU_132053_0_0_3"/>
<proteinExistence type="predicted"/>
<dbReference type="CDD" id="cd22366">
    <property type="entry name" value="XisH-like"/>
    <property type="match status" value="1"/>
</dbReference>
<dbReference type="Proteomes" id="UP000002384">
    <property type="component" value="Chromosome"/>
</dbReference>
<dbReference type="Pfam" id="PF08814">
    <property type="entry name" value="XisH"/>
    <property type="match status" value="1"/>
</dbReference>
<accession>B7KJH5</accession>
<evidence type="ECO:0000313" key="2">
    <source>
        <dbReference type="Proteomes" id="UP000002384"/>
    </source>
</evidence>
<dbReference type="KEGG" id="cyc:PCC7424_5304"/>
<dbReference type="EMBL" id="CP001291">
    <property type="protein sequence ID" value="ACK73652.1"/>
    <property type="molecule type" value="Genomic_DNA"/>
</dbReference>
<dbReference type="OrthoDB" id="456752at2"/>
<dbReference type="AlphaFoldDB" id="B7KJH5"/>
<dbReference type="SUPFAM" id="SSF52980">
    <property type="entry name" value="Restriction endonuclease-like"/>
    <property type="match status" value="1"/>
</dbReference>
<gene>
    <name evidence="1" type="ordered locus">PCC7424_5304</name>
</gene>
<dbReference type="InterPro" id="IPR014919">
    <property type="entry name" value="XisH"/>
</dbReference>
<keyword evidence="2" id="KW-1185">Reference proteome</keyword>
<dbReference type="STRING" id="65393.PCC7424_5304"/>
<dbReference type="Gene3D" id="3.40.1350.10">
    <property type="match status" value="1"/>
</dbReference>
<organism evidence="1 2">
    <name type="scientific">Gloeothece citriformis (strain PCC 7424)</name>
    <name type="common">Cyanothece sp. (strain PCC 7424)</name>
    <dbReference type="NCBI Taxonomy" id="65393"/>
    <lineage>
        <taxon>Bacteria</taxon>
        <taxon>Bacillati</taxon>
        <taxon>Cyanobacteriota</taxon>
        <taxon>Cyanophyceae</taxon>
        <taxon>Oscillatoriophycideae</taxon>
        <taxon>Chroococcales</taxon>
        <taxon>Aphanothecaceae</taxon>
        <taxon>Gloeothece</taxon>
        <taxon>Gloeothece citriformis</taxon>
    </lineage>
</organism>